<gene>
    <name evidence="8" type="ORF">FHY64_08395</name>
</gene>
<keyword evidence="6 7" id="KW-0472">Membrane</keyword>
<dbReference type="PANTHER" id="PTHR30462">
    <property type="entry name" value="INTERMEMBRANE TRANSPORT PROTEIN PQIB-RELATED"/>
    <property type="match status" value="1"/>
</dbReference>
<evidence type="ECO:0000313" key="9">
    <source>
        <dbReference type="Proteomes" id="UP000314011"/>
    </source>
</evidence>
<feature type="transmembrane region" description="Helical" evidence="7">
    <location>
        <begin position="39"/>
        <end position="58"/>
    </location>
</feature>
<dbReference type="EMBL" id="VFFF01000001">
    <property type="protein sequence ID" value="TNY34352.1"/>
    <property type="molecule type" value="Genomic_DNA"/>
</dbReference>
<organism evidence="8 9">
    <name type="scientific">Pelagovum pacificum</name>
    <dbReference type="NCBI Taxonomy" id="2588711"/>
    <lineage>
        <taxon>Bacteria</taxon>
        <taxon>Pseudomonadati</taxon>
        <taxon>Pseudomonadota</taxon>
        <taxon>Alphaproteobacteria</taxon>
        <taxon>Rhodobacterales</taxon>
        <taxon>Paracoccaceae</taxon>
        <taxon>Pelagovum</taxon>
    </lineage>
</organism>
<keyword evidence="5 7" id="KW-1133">Transmembrane helix</keyword>
<keyword evidence="4 7" id="KW-0812">Transmembrane</keyword>
<feature type="transmembrane region" description="Helical" evidence="7">
    <location>
        <begin position="84"/>
        <end position="111"/>
    </location>
</feature>
<feature type="transmembrane region" description="Helical" evidence="7">
    <location>
        <begin position="132"/>
        <end position="151"/>
    </location>
</feature>
<evidence type="ECO:0000256" key="5">
    <source>
        <dbReference type="ARBA" id="ARBA00022989"/>
    </source>
</evidence>
<evidence type="ECO:0000256" key="3">
    <source>
        <dbReference type="ARBA" id="ARBA00022519"/>
    </source>
</evidence>
<keyword evidence="3" id="KW-0997">Cell inner membrane</keyword>
<dbReference type="InterPro" id="IPR051800">
    <property type="entry name" value="PqiA-PqiB_transport"/>
</dbReference>
<name>A0A5C5GHV5_9RHOB</name>
<protein>
    <submittedName>
        <fullName evidence="8">Paraquat-inducible membrane protein A</fullName>
    </submittedName>
</protein>
<dbReference type="AlphaFoldDB" id="A0A5C5GHV5"/>
<keyword evidence="2" id="KW-1003">Cell membrane</keyword>
<dbReference type="PANTHER" id="PTHR30462:SF3">
    <property type="entry name" value="INTERMEMBRANE TRANSPORT PROTEIN PQIA"/>
    <property type="match status" value="1"/>
</dbReference>
<reference evidence="8 9" key="1">
    <citation type="submission" date="2019-06" db="EMBL/GenBank/DDBJ databases">
        <title>Genome of new Rhodobacteraceae sp. SM1903.</title>
        <authorList>
            <person name="Ren X."/>
        </authorList>
    </citation>
    <scope>NUCLEOTIDE SEQUENCE [LARGE SCALE GENOMIC DNA]</scope>
    <source>
        <strain evidence="8 9">SM1903</strain>
    </source>
</reference>
<dbReference type="GO" id="GO:0005886">
    <property type="term" value="C:plasma membrane"/>
    <property type="evidence" value="ECO:0007669"/>
    <property type="project" value="UniProtKB-SubCell"/>
</dbReference>
<evidence type="ECO:0000256" key="6">
    <source>
        <dbReference type="ARBA" id="ARBA00023136"/>
    </source>
</evidence>
<keyword evidence="9" id="KW-1185">Reference proteome</keyword>
<proteinExistence type="predicted"/>
<evidence type="ECO:0000256" key="7">
    <source>
        <dbReference type="SAM" id="Phobius"/>
    </source>
</evidence>
<evidence type="ECO:0000256" key="2">
    <source>
        <dbReference type="ARBA" id="ARBA00022475"/>
    </source>
</evidence>
<dbReference type="OrthoDB" id="9800207at2"/>
<dbReference type="Pfam" id="PF04403">
    <property type="entry name" value="PqiA"/>
    <property type="match status" value="1"/>
</dbReference>
<accession>A0A5C5GHV5</accession>
<feature type="transmembrane region" description="Helical" evidence="7">
    <location>
        <begin position="157"/>
        <end position="177"/>
    </location>
</feature>
<dbReference type="InterPro" id="IPR007498">
    <property type="entry name" value="PqiA-like"/>
</dbReference>
<sequence>MGLVACTRCTKVWSAGTETCARCGHPLASRDETSLQRVWAWWLVGMFCYIPANLYPMLETRTLVSSQADTILGGAIELAHHGNIGIAIVIIVASMLIPIGKFLVIAALAFGTRYGSTFTPIRRQQLYEVVEYIGRWSMIDVFVVAILSSLVQLGTLAAIRPGSASLFFALSVIFTMLSAQSFDSRMIWDETADDPEPSGQKPAAKEAAV</sequence>
<dbReference type="Proteomes" id="UP000314011">
    <property type="component" value="Unassembled WGS sequence"/>
</dbReference>
<evidence type="ECO:0000256" key="1">
    <source>
        <dbReference type="ARBA" id="ARBA00004533"/>
    </source>
</evidence>
<comment type="caution">
    <text evidence="8">The sequence shown here is derived from an EMBL/GenBank/DDBJ whole genome shotgun (WGS) entry which is preliminary data.</text>
</comment>
<evidence type="ECO:0000256" key="4">
    <source>
        <dbReference type="ARBA" id="ARBA00022692"/>
    </source>
</evidence>
<comment type="subcellular location">
    <subcellularLocation>
        <location evidence="1">Cell inner membrane</location>
    </subcellularLocation>
</comment>
<evidence type="ECO:0000313" key="8">
    <source>
        <dbReference type="EMBL" id="TNY34352.1"/>
    </source>
</evidence>
<dbReference type="RefSeq" id="WP_140195629.1">
    <property type="nucleotide sequence ID" value="NZ_VFFF01000001.1"/>
</dbReference>